<organism evidence="2 3">
    <name type="scientific">Legionella beliardensis</name>
    <dbReference type="NCBI Taxonomy" id="91822"/>
    <lineage>
        <taxon>Bacteria</taxon>
        <taxon>Pseudomonadati</taxon>
        <taxon>Pseudomonadota</taxon>
        <taxon>Gammaproteobacteria</taxon>
        <taxon>Legionellales</taxon>
        <taxon>Legionellaceae</taxon>
        <taxon>Legionella</taxon>
    </lineage>
</organism>
<dbReference type="AlphaFoldDB" id="A0A378I452"/>
<reference evidence="2 3" key="1">
    <citation type="submission" date="2018-06" db="EMBL/GenBank/DDBJ databases">
        <authorList>
            <consortium name="Pathogen Informatics"/>
            <person name="Doyle S."/>
        </authorList>
    </citation>
    <scope>NUCLEOTIDE SEQUENCE [LARGE SCALE GENOMIC DNA]</scope>
    <source>
        <strain evidence="2 3">NCTC13315</strain>
    </source>
</reference>
<sequence>MKINLSNLAIYPTEELYRLAVDGYYHDKTVDGIKENGWIGYERRQPGCLKALFDAMAFAITNLEDKKLTLKLILKLHQIITTNVQKLSPEVKPGEVRDNIPVGFLLNPLSVSKRGLKELLDNIEKEKKLLSKIGLIKPLRATDNAPIDEPTFRDRILDSDETISASTISEVKKRFNAKDNDDLAAIIYPNIRHYAYVGPFASARSIEHAMQHLIDIYNKRIIKAHTLQEKQDVIINLIYNLEHLHPFKDGNIRTLAIALLLRLSLQNNIQIATFEQPNIFDGFSRDEIRLKWDEAIAVTNRIINGEKYIFNFKSATIPVENQAAYEEIIGNFIKAIKASSLQSEALPKRQSFFKSFSCFGKEATEDSKFLLPKKQ</sequence>
<name>A0A378I452_9GAMM</name>
<dbReference type="Proteomes" id="UP000254968">
    <property type="component" value="Unassembled WGS sequence"/>
</dbReference>
<dbReference type="Pfam" id="PF02661">
    <property type="entry name" value="Fic"/>
    <property type="match status" value="1"/>
</dbReference>
<evidence type="ECO:0000259" key="1">
    <source>
        <dbReference type="PROSITE" id="PS51459"/>
    </source>
</evidence>
<evidence type="ECO:0000313" key="3">
    <source>
        <dbReference type="Proteomes" id="UP000254968"/>
    </source>
</evidence>
<evidence type="ECO:0000313" key="2">
    <source>
        <dbReference type="EMBL" id="STX29773.1"/>
    </source>
</evidence>
<dbReference type="InterPro" id="IPR003812">
    <property type="entry name" value="Fido"/>
</dbReference>
<dbReference type="SUPFAM" id="SSF140931">
    <property type="entry name" value="Fic-like"/>
    <property type="match status" value="1"/>
</dbReference>
<proteinExistence type="predicted"/>
<accession>A0A378I452</accession>
<dbReference type="PROSITE" id="PS51459">
    <property type="entry name" value="FIDO"/>
    <property type="match status" value="1"/>
</dbReference>
<dbReference type="EMBL" id="UGNV01000001">
    <property type="protein sequence ID" value="STX29773.1"/>
    <property type="molecule type" value="Genomic_DNA"/>
</dbReference>
<dbReference type="RefSeq" id="WP_115303442.1">
    <property type="nucleotide sequence ID" value="NZ_CAAAHO010000002.1"/>
</dbReference>
<protein>
    <submittedName>
        <fullName evidence="2">Ankyrin repeat-containing protein</fullName>
    </submittedName>
</protein>
<dbReference type="Gene3D" id="1.10.3290.10">
    <property type="entry name" value="Fido-like domain"/>
    <property type="match status" value="1"/>
</dbReference>
<dbReference type="InterPro" id="IPR036597">
    <property type="entry name" value="Fido-like_dom_sf"/>
</dbReference>
<gene>
    <name evidence="2" type="ORF">NCTC13315_02325</name>
</gene>
<feature type="domain" description="Fido" evidence="1">
    <location>
        <begin position="175"/>
        <end position="315"/>
    </location>
</feature>
<dbReference type="OrthoDB" id="5649256at2"/>
<keyword evidence="3" id="KW-1185">Reference proteome</keyword>